<accession>A0A438GDY8</accession>
<dbReference type="InterPro" id="IPR000477">
    <property type="entry name" value="RT_dom"/>
</dbReference>
<dbReference type="EMBL" id="QGNW01000465">
    <property type="protein sequence ID" value="RVW70416.1"/>
    <property type="molecule type" value="Genomic_DNA"/>
</dbReference>
<evidence type="ECO:0000313" key="3">
    <source>
        <dbReference type="EMBL" id="RVW70416.1"/>
    </source>
</evidence>
<dbReference type="Pfam" id="PF17919">
    <property type="entry name" value="RT_RNaseH_2"/>
    <property type="match status" value="1"/>
</dbReference>
<evidence type="ECO:0000313" key="4">
    <source>
        <dbReference type="Proteomes" id="UP000288805"/>
    </source>
</evidence>
<dbReference type="PANTHER" id="PTHR48475">
    <property type="entry name" value="RIBONUCLEASE H"/>
    <property type="match status" value="1"/>
</dbReference>
<dbReference type="SUPFAM" id="SSF56672">
    <property type="entry name" value="DNA/RNA polymerases"/>
    <property type="match status" value="1"/>
</dbReference>
<dbReference type="InterPro" id="IPR043502">
    <property type="entry name" value="DNA/RNA_pol_sf"/>
</dbReference>
<evidence type="ECO:0000259" key="2">
    <source>
        <dbReference type="Pfam" id="PF17919"/>
    </source>
</evidence>
<dbReference type="InterPro" id="IPR041577">
    <property type="entry name" value="RT_RNaseH_2"/>
</dbReference>
<evidence type="ECO:0000259" key="1">
    <source>
        <dbReference type="Pfam" id="PF00078"/>
    </source>
</evidence>
<organism evidence="3 4">
    <name type="scientific">Vitis vinifera</name>
    <name type="common">Grape</name>
    <dbReference type="NCBI Taxonomy" id="29760"/>
    <lineage>
        <taxon>Eukaryota</taxon>
        <taxon>Viridiplantae</taxon>
        <taxon>Streptophyta</taxon>
        <taxon>Embryophyta</taxon>
        <taxon>Tracheophyta</taxon>
        <taxon>Spermatophyta</taxon>
        <taxon>Magnoliopsida</taxon>
        <taxon>eudicotyledons</taxon>
        <taxon>Gunneridae</taxon>
        <taxon>Pentapetalae</taxon>
        <taxon>rosids</taxon>
        <taxon>Vitales</taxon>
        <taxon>Vitaceae</taxon>
        <taxon>Viteae</taxon>
        <taxon>Vitis</taxon>
    </lineage>
</organism>
<feature type="domain" description="Reverse transcriptase" evidence="1">
    <location>
        <begin position="67"/>
        <end position="130"/>
    </location>
</feature>
<reference evidence="3 4" key="1">
    <citation type="journal article" date="2018" name="PLoS Genet.">
        <title>Population sequencing reveals clonal diversity and ancestral inbreeding in the grapevine cultivar Chardonnay.</title>
        <authorList>
            <person name="Roach M.J."/>
            <person name="Johnson D.L."/>
            <person name="Bohlmann J."/>
            <person name="van Vuuren H.J."/>
            <person name="Jones S.J."/>
            <person name="Pretorius I.S."/>
            <person name="Schmidt S.A."/>
            <person name="Borneman A.R."/>
        </authorList>
    </citation>
    <scope>NUCLEOTIDE SEQUENCE [LARGE SCALE GENOMIC DNA]</scope>
    <source>
        <strain evidence="4">cv. Chardonnay</strain>
        <tissue evidence="3">Leaf</tissue>
    </source>
</reference>
<proteinExistence type="predicted"/>
<protein>
    <submittedName>
        <fullName evidence="3">Retrovirus-related Pol polyprotein from transposon 17.6</fullName>
    </submittedName>
</protein>
<comment type="caution">
    <text evidence="3">The sequence shown here is derived from an EMBL/GenBank/DDBJ whole genome shotgun (WGS) entry which is preliminary data.</text>
</comment>
<feature type="domain" description="Reverse transcriptase/retrotransposon-derived protein RNase H-like" evidence="2">
    <location>
        <begin position="202"/>
        <end position="301"/>
    </location>
</feature>
<dbReference type="Pfam" id="PF00078">
    <property type="entry name" value="RVT_1"/>
    <property type="match status" value="1"/>
</dbReference>
<sequence length="353" mass="40527">MLYLPNGLSDRKSDASIRIGRGIQGKIEKFLIAKFIREVQYPKWLANVVVVPKKMGKWRVYVDYTNLNDSDEEKTAFVTPHGLYCYRVMSFGLKNVEVTYQKLMRKIFKPLIDPTVEVYIDDIVVKSKTSAGKFLGFMVTQRGIEVNLDQIKAVMETSAPSTKKELQRLTDRLAALGCFITRFMDKLSLFFLTLKGANATGWTSDCEQAFGEIKHYLTQPPILSNPQSSEQLYMYLVVSDCAVSVVLFRHEGDKEQRSIYYLSKVMVDAETRYSKMEQTTLALKSVAQKLRPYFQAYQVTVLTNQPLRSILHKPDLSGRMLRWAIELSKYGINYQPRLAMKERVMADFIAEVP</sequence>
<dbReference type="AlphaFoldDB" id="A0A438GDY8"/>
<dbReference type="Gene3D" id="3.10.10.10">
    <property type="entry name" value="HIV Type 1 Reverse Transcriptase, subunit A, domain 1"/>
    <property type="match status" value="2"/>
</dbReference>
<dbReference type="InterPro" id="IPR043128">
    <property type="entry name" value="Rev_trsase/Diguanyl_cyclase"/>
</dbReference>
<dbReference type="CDD" id="cd01647">
    <property type="entry name" value="RT_LTR"/>
    <property type="match status" value="1"/>
</dbReference>
<gene>
    <name evidence="3" type="primary">pol_2046</name>
    <name evidence="3" type="ORF">CK203_056707</name>
</gene>
<dbReference type="PANTHER" id="PTHR48475:SF1">
    <property type="entry name" value="RNASE H TYPE-1 DOMAIN-CONTAINING PROTEIN"/>
    <property type="match status" value="1"/>
</dbReference>
<dbReference type="Proteomes" id="UP000288805">
    <property type="component" value="Unassembled WGS sequence"/>
</dbReference>
<dbReference type="Gene3D" id="3.30.70.270">
    <property type="match status" value="2"/>
</dbReference>
<name>A0A438GDY8_VITVI</name>